<keyword evidence="4" id="KW-0548">Nucleotidyltransferase</keyword>
<evidence type="ECO:0000256" key="7">
    <source>
        <dbReference type="ARBA" id="ARBA00023125"/>
    </source>
</evidence>
<organism evidence="12 13">
    <name type="scientific">Syntrophomonas zehnderi OL-4</name>
    <dbReference type="NCBI Taxonomy" id="690567"/>
    <lineage>
        <taxon>Bacteria</taxon>
        <taxon>Bacillati</taxon>
        <taxon>Bacillota</taxon>
        <taxon>Clostridia</taxon>
        <taxon>Eubacteriales</taxon>
        <taxon>Syntrophomonadaceae</taxon>
        <taxon>Syntrophomonas</taxon>
    </lineage>
</organism>
<dbReference type="EMBL" id="CGIH01000042">
    <property type="protein sequence ID" value="CQB51976.1"/>
    <property type="molecule type" value="Genomic_DNA"/>
</dbReference>
<feature type="domain" description="RNA polymerase sigma factor 54 core-binding" evidence="11">
    <location>
        <begin position="98"/>
        <end position="286"/>
    </location>
</feature>
<gene>
    <name evidence="12" type="ORF">2439</name>
</gene>
<dbReference type="GO" id="GO:0003677">
    <property type="term" value="F:DNA binding"/>
    <property type="evidence" value="ECO:0007669"/>
    <property type="project" value="UniProtKB-KW"/>
</dbReference>
<dbReference type="OrthoDB" id="9814402at2"/>
<evidence type="ECO:0000256" key="9">
    <source>
        <dbReference type="SAM" id="MobiDB-lite"/>
    </source>
</evidence>
<dbReference type="InterPro" id="IPR007634">
    <property type="entry name" value="RNA_pol_sigma_54_DNA-bd"/>
</dbReference>
<feature type="domain" description="RNA polymerase sigma factor 54 DNA-binding" evidence="10">
    <location>
        <begin position="302"/>
        <end position="462"/>
    </location>
</feature>
<dbReference type="PRINTS" id="PR00045">
    <property type="entry name" value="SIGMA54FCT"/>
</dbReference>
<evidence type="ECO:0000256" key="4">
    <source>
        <dbReference type="ARBA" id="ARBA00022695"/>
    </source>
</evidence>
<feature type="compositionally biased region" description="Acidic residues" evidence="9">
    <location>
        <begin position="46"/>
        <end position="57"/>
    </location>
</feature>
<proteinExistence type="inferred from homology"/>
<dbReference type="Pfam" id="PF04963">
    <property type="entry name" value="Sigma54_CBD"/>
    <property type="match status" value="1"/>
</dbReference>
<dbReference type="PANTHER" id="PTHR32248">
    <property type="entry name" value="RNA POLYMERASE SIGMA-54 FACTOR"/>
    <property type="match status" value="1"/>
</dbReference>
<name>A0A0E4GU05_9FIRM</name>
<evidence type="ECO:0000256" key="3">
    <source>
        <dbReference type="ARBA" id="ARBA00022679"/>
    </source>
</evidence>
<evidence type="ECO:0000256" key="6">
    <source>
        <dbReference type="ARBA" id="ARBA00023082"/>
    </source>
</evidence>
<dbReference type="PROSITE" id="PS00718">
    <property type="entry name" value="SIGMA54_2"/>
    <property type="match status" value="1"/>
</dbReference>
<dbReference type="GO" id="GO:0001216">
    <property type="term" value="F:DNA-binding transcription activator activity"/>
    <property type="evidence" value="ECO:0007669"/>
    <property type="project" value="InterPro"/>
</dbReference>
<evidence type="ECO:0000256" key="2">
    <source>
        <dbReference type="ARBA" id="ARBA00022478"/>
    </source>
</evidence>
<keyword evidence="8" id="KW-0804">Transcription</keyword>
<dbReference type="Gene3D" id="1.10.10.60">
    <property type="entry name" value="Homeodomain-like"/>
    <property type="match status" value="1"/>
</dbReference>
<dbReference type="Pfam" id="PF00309">
    <property type="entry name" value="Sigma54_AID"/>
    <property type="match status" value="1"/>
</dbReference>
<dbReference type="GO" id="GO:0016779">
    <property type="term" value="F:nucleotidyltransferase activity"/>
    <property type="evidence" value="ECO:0007669"/>
    <property type="project" value="UniProtKB-KW"/>
</dbReference>
<accession>A0A0E4GU05</accession>
<keyword evidence="13" id="KW-1185">Reference proteome</keyword>
<dbReference type="RefSeq" id="WP_046499420.1">
    <property type="nucleotide sequence ID" value="NZ_CGIH01000042.1"/>
</dbReference>
<evidence type="ECO:0000259" key="11">
    <source>
        <dbReference type="Pfam" id="PF04963"/>
    </source>
</evidence>
<feature type="region of interest" description="Disordered" evidence="9">
    <location>
        <begin position="46"/>
        <end position="73"/>
    </location>
</feature>
<keyword evidence="6" id="KW-0731">Sigma factor</keyword>
<sequence>MKLTHDIYLEQQQKLLMTPELRQAIAMLQMSTLELGEYIQKELEENPFLEEREEGSLEGETTTKETNEIEENKTEDWLESYYERDNDLSVSDREDKSFDNYISKTPSLYEHLQFQLRMLVTGDLNLEIGNYIIGNIDANGYLTVDLEEVAGATGTDIDQVQAVLQTIQAFHPHGVGARDLAECLLIQLEHNGKEDPVAIAIIEEHLQDLARGRLNKIAQDLDISVQEAQEVCDFIRTLDPKPGLQYSSGDEIKYIVADIIVEKVDGEYIVLVNDSNYPRLIISRMYENMLRRPESLSPEVRKYLEDKMNSAVWLIKSIEQRRMTLYKVARCIVDIQKDFLDNGIKYIKPLNLKQVADIIEVHESTVSRATSNKYIQTPQGLFELKFFFSSGVSSYANSNEKVSSKSIKKQIQEIIEKEDNSNPWSDQQLVEMLKENGIRISRRTVAKYRQELGIPSTVTRKRY</sequence>
<reference evidence="12 13" key="1">
    <citation type="submission" date="2015-03" db="EMBL/GenBank/DDBJ databases">
        <authorList>
            <person name="Murphy D."/>
        </authorList>
    </citation>
    <scope>NUCLEOTIDE SEQUENCE [LARGE SCALE GENOMIC DNA]</scope>
    <source>
        <strain evidence="12 13">OL-4</strain>
    </source>
</reference>
<dbReference type="Pfam" id="PF04552">
    <property type="entry name" value="Sigma54_DBD"/>
    <property type="match status" value="1"/>
</dbReference>
<dbReference type="Gene3D" id="1.10.10.1330">
    <property type="entry name" value="RNA polymerase sigma-54 factor, core-binding domain"/>
    <property type="match status" value="1"/>
</dbReference>
<keyword evidence="5" id="KW-0805">Transcription regulation</keyword>
<evidence type="ECO:0000256" key="8">
    <source>
        <dbReference type="ARBA" id="ARBA00023163"/>
    </source>
</evidence>
<dbReference type="GO" id="GO:0000428">
    <property type="term" value="C:DNA-directed RNA polymerase complex"/>
    <property type="evidence" value="ECO:0007669"/>
    <property type="project" value="UniProtKB-KW"/>
</dbReference>
<evidence type="ECO:0000313" key="13">
    <source>
        <dbReference type="Proteomes" id="UP000045545"/>
    </source>
</evidence>
<dbReference type="AlphaFoldDB" id="A0A0E4GU05"/>
<protein>
    <submittedName>
        <fullName evidence="12">RNA polymerase sigma factor 54</fullName>
    </submittedName>
</protein>
<feature type="compositionally biased region" description="Basic and acidic residues" evidence="9">
    <location>
        <begin position="61"/>
        <end position="73"/>
    </location>
</feature>
<dbReference type="PIRSF" id="PIRSF000774">
    <property type="entry name" value="RpoN"/>
    <property type="match status" value="1"/>
</dbReference>
<comment type="similarity">
    <text evidence="1">Belongs to the sigma-54 factor family.</text>
</comment>
<dbReference type="NCBIfam" id="NF009118">
    <property type="entry name" value="PRK12469.1"/>
    <property type="match status" value="1"/>
</dbReference>
<dbReference type="STRING" id="690567.2439"/>
<dbReference type="PROSITE" id="PS50044">
    <property type="entry name" value="SIGMA54_3"/>
    <property type="match status" value="1"/>
</dbReference>
<dbReference type="InterPro" id="IPR007046">
    <property type="entry name" value="RNA_pol_sigma_54_core-bd"/>
</dbReference>
<evidence type="ECO:0000256" key="5">
    <source>
        <dbReference type="ARBA" id="ARBA00023015"/>
    </source>
</evidence>
<dbReference type="InterPro" id="IPR000394">
    <property type="entry name" value="RNA_pol_sigma_54"/>
</dbReference>
<keyword evidence="7" id="KW-0238">DNA-binding</keyword>
<keyword evidence="3" id="KW-0808">Transferase</keyword>
<dbReference type="PANTHER" id="PTHR32248:SF4">
    <property type="entry name" value="RNA POLYMERASE SIGMA-54 FACTOR"/>
    <property type="match status" value="1"/>
</dbReference>
<dbReference type="Proteomes" id="UP000045545">
    <property type="component" value="Unassembled WGS sequence"/>
</dbReference>
<dbReference type="NCBIfam" id="TIGR02395">
    <property type="entry name" value="rpoN_sigma"/>
    <property type="match status" value="1"/>
</dbReference>
<evidence type="ECO:0000256" key="1">
    <source>
        <dbReference type="ARBA" id="ARBA00008798"/>
    </source>
</evidence>
<evidence type="ECO:0000259" key="10">
    <source>
        <dbReference type="Pfam" id="PF04552"/>
    </source>
</evidence>
<keyword evidence="2" id="KW-0240">DNA-directed RNA polymerase</keyword>
<dbReference type="PROSITE" id="PS00717">
    <property type="entry name" value="SIGMA54_1"/>
    <property type="match status" value="1"/>
</dbReference>
<dbReference type="InterPro" id="IPR038709">
    <property type="entry name" value="RpoN_core-bd_sf"/>
</dbReference>
<dbReference type="GO" id="GO:0006352">
    <property type="term" value="P:DNA-templated transcription initiation"/>
    <property type="evidence" value="ECO:0007669"/>
    <property type="project" value="InterPro"/>
</dbReference>
<dbReference type="GO" id="GO:0016987">
    <property type="term" value="F:sigma factor activity"/>
    <property type="evidence" value="ECO:0007669"/>
    <property type="project" value="UniProtKB-KW"/>
</dbReference>
<evidence type="ECO:0000313" key="12">
    <source>
        <dbReference type="EMBL" id="CQB51976.1"/>
    </source>
</evidence>